<dbReference type="Gene3D" id="3.40.525.10">
    <property type="entry name" value="CRAL-TRIO lipid binding domain"/>
    <property type="match status" value="1"/>
</dbReference>
<evidence type="ECO:0000313" key="2">
    <source>
        <dbReference type="EMBL" id="KAJ3181283.1"/>
    </source>
</evidence>
<sequence>MSSSKLDLDALTDEQKQNGITQLRGLLGADSAKYGDHTLMRFLVARQLDAAKAHEMILGYIEWRRTDKIDELPVPGVNGAPVQQCIRGFKSIPDANWDLNAPGMPEDFKKFGPCMGGGCFHKTDKEGMPIFIERTGYHDVKGLAVKCSAATMVDWHVRNNEMIFNVLMPECTERAGKIIEKHIVIFDCTKLGIWQFDMTGLNLLRAVADLDSKVYPERLAKLFIVNTPGIFSRAWSIISRWLDKRIIEKIFICDSSYKDVLLKHVDAENLPDFLGGTCTCSHMPGGCVPSPYLESKKASGGGDNYFHSTSLGSTPFEHTMDVTAEEVAETGLDLHYKFKTAKKGVQFGIRHVDLAGAEKVVLAPTPYDSHKAPVQGAIPVVAGKYILNWQKPPGGFALFNSVGLEFSCDLDIRVEEESTAAMTSAMDHAALS</sequence>
<dbReference type="InterPro" id="IPR051026">
    <property type="entry name" value="PI/PC_transfer"/>
</dbReference>
<dbReference type="Proteomes" id="UP001212152">
    <property type="component" value="Unassembled WGS sequence"/>
</dbReference>
<dbReference type="PANTHER" id="PTHR45657:SF1">
    <property type="entry name" value="CRAL-TRIO DOMAIN-CONTAINING PROTEIN YKL091C-RELATED"/>
    <property type="match status" value="1"/>
</dbReference>
<dbReference type="PANTHER" id="PTHR45657">
    <property type="entry name" value="CRAL-TRIO DOMAIN-CONTAINING PROTEIN YKL091C-RELATED"/>
    <property type="match status" value="1"/>
</dbReference>
<dbReference type="SMART" id="SM01100">
    <property type="entry name" value="CRAL_TRIO_N"/>
    <property type="match status" value="1"/>
</dbReference>
<organism evidence="2 3">
    <name type="scientific">Geranomyces variabilis</name>
    <dbReference type="NCBI Taxonomy" id="109894"/>
    <lineage>
        <taxon>Eukaryota</taxon>
        <taxon>Fungi</taxon>
        <taxon>Fungi incertae sedis</taxon>
        <taxon>Chytridiomycota</taxon>
        <taxon>Chytridiomycota incertae sedis</taxon>
        <taxon>Chytridiomycetes</taxon>
        <taxon>Spizellomycetales</taxon>
        <taxon>Powellomycetaceae</taxon>
        <taxon>Geranomyces</taxon>
    </lineage>
</organism>
<protein>
    <recommendedName>
        <fullName evidence="1">CRAL-TRIO domain-containing protein</fullName>
    </recommendedName>
</protein>
<dbReference type="SUPFAM" id="SSF52087">
    <property type="entry name" value="CRAL/TRIO domain"/>
    <property type="match status" value="1"/>
</dbReference>
<dbReference type="SMART" id="SM00516">
    <property type="entry name" value="SEC14"/>
    <property type="match status" value="1"/>
</dbReference>
<gene>
    <name evidence="2" type="ORF">HDU87_001414</name>
</gene>
<comment type="caution">
    <text evidence="2">The sequence shown here is derived from an EMBL/GenBank/DDBJ whole genome shotgun (WGS) entry which is preliminary data.</text>
</comment>
<dbReference type="InterPro" id="IPR036273">
    <property type="entry name" value="CRAL/TRIO_N_dom_sf"/>
</dbReference>
<accession>A0AAD5XTZ9</accession>
<dbReference type="InterPro" id="IPR001251">
    <property type="entry name" value="CRAL-TRIO_dom"/>
</dbReference>
<dbReference type="EMBL" id="JADGJQ010000013">
    <property type="protein sequence ID" value="KAJ3181283.1"/>
    <property type="molecule type" value="Genomic_DNA"/>
</dbReference>
<evidence type="ECO:0000313" key="3">
    <source>
        <dbReference type="Proteomes" id="UP001212152"/>
    </source>
</evidence>
<dbReference type="PROSITE" id="PS50191">
    <property type="entry name" value="CRAL_TRIO"/>
    <property type="match status" value="1"/>
</dbReference>
<proteinExistence type="predicted"/>
<reference evidence="2" key="1">
    <citation type="submission" date="2020-05" db="EMBL/GenBank/DDBJ databases">
        <title>Phylogenomic resolution of chytrid fungi.</title>
        <authorList>
            <person name="Stajich J.E."/>
            <person name="Amses K."/>
            <person name="Simmons R."/>
            <person name="Seto K."/>
            <person name="Myers J."/>
            <person name="Bonds A."/>
            <person name="Quandt C.A."/>
            <person name="Barry K."/>
            <person name="Liu P."/>
            <person name="Grigoriev I."/>
            <person name="Longcore J.E."/>
            <person name="James T.Y."/>
        </authorList>
    </citation>
    <scope>NUCLEOTIDE SEQUENCE</scope>
    <source>
        <strain evidence="2">JEL0379</strain>
    </source>
</reference>
<dbReference type="SUPFAM" id="SSF46938">
    <property type="entry name" value="CRAL/TRIO N-terminal domain"/>
    <property type="match status" value="1"/>
</dbReference>
<dbReference type="InterPro" id="IPR011074">
    <property type="entry name" value="CRAL/TRIO_N_dom"/>
</dbReference>
<evidence type="ECO:0000259" key="1">
    <source>
        <dbReference type="PROSITE" id="PS50191"/>
    </source>
</evidence>
<dbReference type="Pfam" id="PF00650">
    <property type="entry name" value="CRAL_TRIO"/>
    <property type="match status" value="1"/>
</dbReference>
<dbReference type="AlphaFoldDB" id="A0AAD5XTZ9"/>
<keyword evidence="3" id="KW-1185">Reference proteome</keyword>
<dbReference type="InterPro" id="IPR036865">
    <property type="entry name" value="CRAL-TRIO_dom_sf"/>
</dbReference>
<dbReference type="CDD" id="cd00170">
    <property type="entry name" value="SEC14"/>
    <property type="match status" value="1"/>
</dbReference>
<feature type="domain" description="CRAL-TRIO" evidence="1">
    <location>
        <begin position="120"/>
        <end position="282"/>
    </location>
</feature>
<name>A0AAD5XTZ9_9FUNG</name>